<evidence type="ECO:0000313" key="1">
    <source>
        <dbReference type="EMBL" id="GAI62588.1"/>
    </source>
</evidence>
<comment type="caution">
    <text evidence="1">The sequence shown here is derived from an EMBL/GenBank/DDBJ whole genome shotgun (WGS) entry which is preliminary data.</text>
</comment>
<name>X1Q300_9ZZZZ</name>
<reference evidence="1" key="1">
    <citation type="journal article" date="2014" name="Front. Microbiol.">
        <title>High frequency of phylogenetically diverse reductive dehalogenase-homologous genes in deep subseafloor sedimentary metagenomes.</title>
        <authorList>
            <person name="Kawai M."/>
            <person name="Futagami T."/>
            <person name="Toyoda A."/>
            <person name="Takaki Y."/>
            <person name="Nishi S."/>
            <person name="Hori S."/>
            <person name="Arai W."/>
            <person name="Tsubouchi T."/>
            <person name="Morono Y."/>
            <person name="Uchiyama I."/>
            <person name="Ito T."/>
            <person name="Fujiyama A."/>
            <person name="Inagaki F."/>
            <person name="Takami H."/>
        </authorList>
    </citation>
    <scope>NUCLEOTIDE SEQUENCE</scope>
    <source>
        <strain evidence="1">Expedition CK06-06</strain>
    </source>
</reference>
<proteinExistence type="predicted"/>
<dbReference type="EMBL" id="BARW01001686">
    <property type="protein sequence ID" value="GAI62588.1"/>
    <property type="molecule type" value="Genomic_DNA"/>
</dbReference>
<organism evidence="1">
    <name type="scientific">marine sediment metagenome</name>
    <dbReference type="NCBI Taxonomy" id="412755"/>
    <lineage>
        <taxon>unclassified sequences</taxon>
        <taxon>metagenomes</taxon>
        <taxon>ecological metagenomes</taxon>
    </lineage>
</organism>
<protein>
    <submittedName>
        <fullName evidence="1">Uncharacterized protein</fullName>
    </submittedName>
</protein>
<gene>
    <name evidence="1" type="ORF">S12H4_05184</name>
</gene>
<dbReference type="AlphaFoldDB" id="X1Q300"/>
<accession>X1Q300</accession>
<sequence length="182" mass="21052">MSDQEYGKKLVEEIELEPFLKEYEWVTGFSLQLVGRTERPDFIVQRSDGIQLGIELTKVMRDPESTFWARVLNGEEQADPIDTAIHLQELIYCKDIKRSGSGWTLPERTVLVLQLMDSSINQVVLFLNEQIIKELNETGFFEIWLTDYTILDAFGTIQLYGIKPKRWQGLHSHSRTGNKPFG</sequence>